<keyword evidence="3 7" id="KW-0812">Transmembrane</keyword>
<reference evidence="9 10" key="1">
    <citation type="journal article" date="2016" name="Nat. Commun.">
        <title>Extremotolerant tardigrade genome and improved radiotolerance of human cultured cells by tardigrade-unique protein.</title>
        <authorList>
            <person name="Hashimoto T."/>
            <person name="Horikawa D.D."/>
            <person name="Saito Y."/>
            <person name="Kuwahara H."/>
            <person name="Kozuka-Hata H."/>
            <person name="Shin-I T."/>
            <person name="Minakuchi Y."/>
            <person name="Ohishi K."/>
            <person name="Motoyama A."/>
            <person name="Aizu T."/>
            <person name="Enomoto A."/>
            <person name="Kondo K."/>
            <person name="Tanaka S."/>
            <person name="Hara Y."/>
            <person name="Koshikawa S."/>
            <person name="Sagara H."/>
            <person name="Miura T."/>
            <person name="Yokobori S."/>
            <person name="Miyagawa K."/>
            <person name="Suzuki Y."/>
            <person name="Kubo T."/>
            <person name="Oyama M."/>
            <person name="Kohara Y."/>
            <person name="Fujiyama A."/>
            <person name="Arakawa K."/>
            <person name="Katayama T."/>
            <person name="Toyoda A."/>
            <person name="Kunieda T."/>
        </authorList>
    </citation>
    <scope>NUCLEOTIDE SEQUENCE [LARGE SCALE GENOMIC DNA]</scope>
    <source>
        <strain evidence="9 10">YOKOZUNA-1</strain>
    </source>
</reference>
<feature type="domain" description="Ammonium transporter AmtB-like" evidence="8">
    <location>
        <begin position="95"/>
        <end position="483"/>
    </location>
</feature>
<keyword evidence="10" id="KW-1185">Reference proteome</keyword>
<feature type="transmembrane region" description="Helical" evidence="7">
    <location>
        <begin position="119"/>
        <end position="138"/>
    </location>
</feature>
<dbReference type="SUPFAM" id="SSF111352">
    <property type="entry name" value="Ammonium transporter"/>
    <property type="match status" value="1"/>
</dbReference>
<accession>A0A1D1WA96</accession>
<evidence type="ECO:0000256" key="5">
    <source>
        <dbReference type="ARBA" id="ARBA00023136"/>
    </source>
</evidence>
<feature type="transmembrane region" description="Helical" evidence="7">
    <location>
        <begin position="257"/>
        <end position="279"/>
    </location>
</feature>
<comment type="caution">
    <text evidence="9">The sequence shown here is derived from an EMBL/GenBank/DDBJ whole genome shotgun (WGS) entry which is preliminary data.</text>
</comment>
<keyword evidence="4 7" id="KW-1133">Transmembrane helix</keyword>
<feature type="transmembrane region" description="Helical" evidence="7">
    <location>
        <begin position="158"/>
        <end position="180"/>
    </location>
</feature>
<sequence>MDEEEQPKKGMFGKFGLLIFLSELGFIIIFGCLVDYGWDATAPSLRTQFLEEPLPDRATAGAEAAPPSNLTRSLRASFQVAPELTKDRVPEERYYSMFQDIHVMVFVGFGFLMTFLRKYGYGAIGFNFLLAAYVLQWASIMRGFFRLSENHYRIRLDLVSLISADFTAATILITLGVVLGKLSTVQYIMMVLIETVLVTLNEWIIIDLFHIKDVGGSIAIHLFGAYFGLALAKTIHDRAWTDEEFNRLKYGTHYNDLFSLVGAVFLWMFWPSFNAALALEDGKYRAIYNTYFAMSASCLGAFMISSLANRSEKFSLEIVQNATLAGGVIVGSICDLYLYPWGAIICGFCAGIISALGFRFVSPILERKVGIHDTCGVHNLHAMPSFAGSLISAIVVGCASKQVYGSEYYTHFPKHAPPADTVEYAELKRILPDLEPGLGWTPAIQAGYQMAAMGVTLGIALVGGILTGLILRLPIWDRQESHEVFDDARHWELPQKMNKEQERKLRTRLGSIDILSTGLEAGARTPFGMQIPMNIRTVRETNGSVRDENASMNGGHDGPYANPRYSRKASERSDNLDDEDHDD</sequence>
<protein>
    <recommendedName>
        <fullName evidence="8">Ammonium transporter AmtB-like domain-containing protein</fullName>
    </recommendedName>
</protein>
<feature type="transmembrane region" description="Helical" evidence="7">
    <location>
        <begin position="94"/>
        <end position="112"/>
    </location>
</feature>
<evidence type="ECO:0000256" key="4">
    <source>
        <dbReference type="ARBA" id="ARBA00022989"/>
    </source>
</evidence>
<dbReference type="AlphaFoldDB" id="A0A1D1WA96"/>
<evidence type="ECO:0000256" key="1">
    <source>
        <dbReference type="ARBA" id="ARBA00004141"/>
    </source>
</evidence>
<feature type="transmembrane region" description="Helical" evidence="7">
    <location>
        <begin position="12"/>
        <end position="38"/>
    </location>
</feature>
<dbReference type="InterPro" id="IPR024041">
    <property type="entry name" value="NH4_transpt_AmtB-like_dom"/>
</dbReference>
<evidence type="ECO:0000313" key="10">
    <source>
        <dbReference type="Proteomes" id="UP000186922"/>
    </source>
</evidence>
<dbReference type="GO" id="GO:0008519">
    <property type="term" value="F:ammonium channel activity"/>
    <property type="evidence" value="ECO:0007669"/>
    <property type="project" value="InterPro"/>
</dbReference>
<dbReference type="OrthoDB" id="534912at2759"/>
<organism evidence="9 10">
    <name type="scientific">Ramazzottius varieornatus</name>
    <name type="common">Water bear</name>
    <name type="synonym">Tardigrade</name>
    <dbReference type="NCBI Taxonomy" id="947166"/>
    <lineage>
        <taxon>Eukaryota</taxon>
        <taxon>Metazoa</taxon>
        <taxon>Ecdysozoa</taxon>
        <taxon>Tardigrada</taxon>
        <taxon>Eutardigrada</taxon>
        <taxon>Parachela</taxon>
        <taxon>Hypsibioidea</taxon>
        <taxon>Ramazzottiidae</taxon>
        <taxon>Ramazzottius</taxon>
    </lineage>
</organism>
<evidence type="ECO:0000256" key="3">
    <source>
        <dbReference type="ARBA" id="ARBA00022692"/>
    </source>
</evidence>
<keyword evidence="5 7" id="KW-0472">Membrane</keyword>
<dbReference type="Gene3D" id="1.10.3430.10">
    <property type="entry name" value="Ammonium transporter AmtB like domains"/>
    <property type="match status" value="1"/>
</dbReference>
<evidence type="ECO:0000259" key="8">
    <source>
        <dbReference type="Pfam" id="PF00909"/>
    </source>
</evidence>
<proteinExistence type="inferred from homology"/>
<evidence type="ECO:0000256" key="7">
    <source>
        <dbReference type="SAM" id="Phobius"/>
    </source>
</evidence>
<dbReference type="GO" id="GO:0005886">
    <property type="term" value="C:plasma membrane"/>
    <property type="evidence" value="ECO:0007669"/>
    <property type="project" value="InterPro"/>
</dbReference>
<gene>
    <name evidence="9" type="primary">RvY_18306-1</name>
    <name evidence="9" type="synonym">RvY_18306.1</name>
    <name evidence="9" type="ORF">RvY_18306</name>
</gene>
<evidence type="ECO:0000256" key="6">
    <source>
        <dbReference type="SAM" id="MobiDB-lite"/>
    </source>
</evidence>
<dbReference type="Proteomes" id="UP000186922">
    <property type="component" value="Unassembled WGS sequence"/>
</dbReference>
<dbReference type="Pfam" id="PF00909">
    <property type="entry name" value="Ammonium_transp"/>
    <property type="match status" value="1"/>
</dbReference>
<comment type="similarity">
    <text evidence="2">Belongs to the ammonium transporter (TC 2.A.49) family. Rh subfamily.</text>
</comment>
<feature type="transmembrane region" description="Helical" evidence="7">
    <location>
        <begin position="218"/>
        <end position="236"/>
    </location>
</feature>
<dbReference type="InterPro" id="IPR002229">
    <property type="entry name" value="RhesusRHD"/>
</dbReference>
<feature type="transmembrane region" description="Helical" evidence="7">
    <location>
        <begin position="291"/>
        <end position="308"/>
    </location>
</feature>
<feature type="transmembrane region" description="Helical" evidence="7">
    <location>
        <begin position="339"/>
        <end position="361"/>
    </location>
</feature>
<name>A0A1D1WA96_RAMVA</name>
<evidence type="ECO:0000313" key="9">
    <source>
        <dbReference type="EMBL" id="GAV08644.1"/>
    </source>
</evidence>
<dbReference type="PANTHER" id="PTHR11730:SF60">
    <property type="entry name" value="RH50, ISOFORM D"/>
    <property type="match status" value="1"/>
</dbReference>
<dbReference type="PANTHER" id="PTHR11730">
    <property type="entry name" value="AMMONIUM TRANSPORTER"/>
    <property type="match status" value="1"/>
</dbReference>
<dbReference type="InterPro" id="IPR029020">
    <property type="entry name" value="Ammonium/urea_transptr"/>
</dbReference>
<feature type="region of interest" description="Disordered" evidence="6">
    <location>
        <begin position="545"/>
        <end position="583"/>
    </location>
</feature>
<dbReference type="EMBL" id="BDGG01000018">
    <property type="protein sequence ID" value="GAV08644.1"/>
    <property type="molecule type" value="Genomic_DNA"/>
</dbReference>
<evidence type="ECO:0000256" key="2">
    <source>
        <dbReference type="ARBA" id="ARBA00011036"/>
    </source>
</evidence>
<dbReference type="PRINTS" id="PR00342">
    <property type="entry name" value="RHESUSRHD"/>
</dbReference>
<dbReference type="GO" id="GO:0097272">
    <property type="term" value="P:ammonium homeostasis"/>
    <property type="evidence" value="ECO:0007669"/>
    <property type="project" value="TreeGrafter"/>
</dbReference>
<feature type="transmembrane region" description="Helical" evidence="7">
    <location>
        <begin position="448"/>
        <end position="471"/>
    </location>
</feature>
<comment type="subcellular location">
    <subcellularLocation>
        <location evidence="1">Membrane</location>
        <topology evidence="1">Multi-pass membrane protein</topology>
    </subcellularLocation>
</comment>
<feature type="transmembrane region" description="Helical" evidence="7">
    <location>
        <begin position="187"/>
        <end position="206"/>
    </location>
</feature>